<protein>
    <submittedName>
        <fullName evidence="1">Uncharacterized protein</fullName>
    </submittedName>
</protein>
<comment type="caution">
    <text evidence="1">The sequence shown here is derived from an EMBL/GenBank/DDBJ whole genome shotgun (WGS) entry which is preliminary data.</text>
</comment>
<dbReference type="EMBL" id="JAKWBI020000078">
    <property type="protein sequence ID" value="KAJ2903556.1"/>
    <property type="molecule type" value="Genomic_DNA"/>
</dbReference>
<organism evidence="1 2">
    <name type="scientific">Zalerion maritima</name>
    <dbReference type="NCBI Taxonomy" id="339359"/>
    <lineage>
        <taxon>Eukaryota</taxon>
        <taxon>Fungi</taxon>
        <taxon>Dikarya</taxon>
        <taxon>Ascomycota</taxon>
        <taxon>Pezizomycotina</taxon>
        <taxon>Sordariomycetes</taxon>
        <taxon>Lulworthiomycetidae</taxon>
        <taxon>Lulworthiales</taxon>
        <taxon>Lulworthiaceae</taxon>
        <taxon>Zalerion</taxon>
    </lineage>
</organism>
<keyword evidence="2" id="KW-1185">Reference proteome</keyword>
<proteinExistence type="predicted"/>
<evidence type="ECO:0000313" key="2">
    <source>
        <dbReference type="Proteomes" id="UP001201980"/>
    </source>
</evidence>
<name>A0AAD5WVK4_9PEZI</name>
<reference evidence="1" key="1">
    <citation type="submission" date="2022-07" db="EMBL/GenBank/DDBJ databases">
        <title>Draft genome sequence of Zalerion maritima ATCC 34329, a (micro)plastics degrading marine fungus.</title>
        <authorList>
            <person name="Paco A."/>
            <person name="Goncalves M.F.M."/>
            <person name="Rocha-Santos T.A.P."/>
            <person name="Alves A."/>
        </authorList>
    </citation>
    <scope>NUCLEOTIDE SEQUENCE</scope>
    <source>
        <strain evidence="1">ATCC 34329</strain>
    </source>
</reference>
<dbReference type="AlphaFoldDB" id="A0AAD5WVK4"/>
<sequence length="160" mass="17947">MSSQHITKVDHFEENAKLDPGAVNERGAYGSEKAVHSFIPEFAPGPVAYGAHKSKLDMHSCLTEFVEMDDLQADAKAWASYRYDPVAQEKPGKVTQRTVWIPRRCNASQPCQPRDFNWAWLRVYSELFSEHGQASLSGTTLSIYTESAALRIMSVVFSSF</sequence>
<accession>A0AAD5WVK4</accession>
<evidence type="ECO:0000313" key="1">
    <source>
        <dbReference type="EMBL" id="KAJ2903556.1"/>
    </source>
</evidence>
<dbReference type="Proteomes" id="UP001201980">
    <property type="component" value="Unassembled WGS sequence"/>
</dbReference>
<gene>
    <name evidence="1" type="ORF">MKZ38_009681</name>
</gene>